<organism evidence="2">
    <name type="scientific">Arion vulgaris</name>
    <dbReference type="NCBI Taxonomy" id="1028688"/>
    <lineage>
        <taxon>Eukaryota</taxon>
        <taxon>Metazoa</taxon>
        <taxon>Spiralia</taxon>
        <taxon>Lophotrochozoa</taxon>
        <taxon>Mollusca</taxon>
        <taxon>Gastropoda</taxon>
        <taxon>Heterobranchia</taxon>
        <taxon>Euthyneura</taxon>
        <taxon>Panpulmonata</taxon>
        <taxon>Eupulmonata</taxon>
        <taxon>Stylommatophora</taxon>
        <taxon>Helicina</taxon>
        <taxon>Arionoidea</taxon>
        <taxon>Arionidae</taxon>
        <taxon>Arion</taxon>
    </lineage>
</organism>
<feature type="region of interest" description="Disordered" evidence="1">
    <location>
        <begin position="1"/>
        <end position="53"/>
    </location>
</feature>
<evidence type="ECO:0000313" key="2">
    <source>
        <dbReference type="EMBL" id="CEK51075.1"/>
    </source>
</evidence>
<gene>
    <name evidence="2" type="primary">ORF12415</name>
</gene>
<proteinExistence type="predicted"/>
<accession>A0A0B6Y6F5</accession>
<name>A0A0B6Y6F5_9EUPU</name>
<sequence>DHIPVGRIDAAPNTFASGHILPETSTPGKNSSHIQPETSTPPKASGHIRPEASAPWKASIPIYELAKPIKPVSKWTDTMK</sequence>
<dbReference type="EMBL" id="HACG01004210">
    <property type="protein sequence ID" value="CEK51075.1"/>
    <property type="molecule type" value="Transcribed_RNA"/>
</dbReference>
<dbReference type="AlphaFoldDB" id="A0A0B6Y6F5"/>
<feature type="compositionally biased region" description="Polar residues" evidence="1">
    <location>
        <begin position="23"/>
        <end position="42"/>
    </location>
</feature>
<protein>
    <submittedName>
        <fullName evidence="2">Uncharacterized protein</fullName>
    </submittedName>
</protein>
<evidence type="ECO:0000256" key="1">
    <source>
        <dbReference type="SAM" id="MobiDB-lite"/>
    </source>
</evidence>
<reference evidence="2" key="1">
    <citation type="submission" date="2014-12" db="EMBL/GenBank/DDBJ databases">
        <title>Insight into the proteome of Arion vulgaris.</title>
        <authorList>
            <person name="Aradska J."/>
            <person name="Bulat T."/>
            <person name="Smidak R."/>
            <person name="Sarate P."/>
            <person name="Gangsoo J."/>
            <person name="Sialana F."/>
            <person name="Bilban M."/>
            <person name="Lubec G."/>
        </authorList>
    </citation>
    <scope>NUCLEOTIDE SEQUENCE</scope>
    <source>
        <tissue evidence="2">Skin</tissue>
    </source>
</reference>
<feature type="non-terminal residue" evidence="2">
    <location>
        <position position="80"/>
    </location>
</feature>
<feature type="non-terminal residue" evidence="2">
    <location>
        <position position="1"/>
    </location>
</feature>